<dbReference type="RefSeq" id="WP_003148202.1">
    <property type="nucleotide sequence ID" value="NZ_ACFE01000001.1"/>
</dbReference>
<feature type="transmembrane region" description="Helical" evidence="1">
    <location>
        <begin position="43"/>
        <end position="68"/>
    </location>
</feature>
<dbReference type="CDD" id="cd02440">
    <property type="entry name" value="AdoMet_MTases"/>
    <property type="match status" value="1"/>
</dbReference>
<evidence type="ECO:0000313" key="3">
    <source>
        <dbReference type="EMBL" id="EEE17697.1"/>
    </source>
</evidence>
<reference evidence="3 4" key="1">
    <citation type="submission" date="2009-01" db="EMBL/GenBank/DDBJ databases">
        <authorList>
            <person name="Madupu R."/>
            <person name="Sebastian Y."/>
            <person name="Durkin A.S."/>
            <person name="Torralba M."/>
            <person name="Methe B."/>
            <person name="Sutton G.G."/>
            <person name="Strausberg R.L."/>
            <person name="Nelson K.E."/>
        </authorList>
    </citation>
    <scope>NUCLEOTIDE SEQUENCE [LARGE SCALE GENOMIC DNA]</scope>
    <source>
        <strain evidence="3 4">ATCC 49626</strain>
    </source>
</reference>
<dbReference type="GeneID" id="84904309"/>
<organism evidence="3 4">
    <name type="scientific">Lancefieldella rimae (strain ATCC 49626 / DSM 7090 / CCUG 31168 / NBRC 15546 / VPI D140H-11A)</name>
    <name type="common">Atopobium rimae</name>
    <dbReference type="NCBI Taxonomy" id="553184"/>
    <lineage>
        <taxon>Bacteria</taxon>
        <taxon>Bacillati</taxon>
        <taxon>Actinomycetota</taxon>
        <taxon>Coriobacteriia</taxon>
        <taxon>Coriobacteriales</taxon>
        <taxon>Atopobiaceae</taxon>
        <taxon>Lancefieldella</taxon>
    </lineage>
</organism>
<dbReference type="Proteomes" id="UP000004070">
    <property type="component" value="Unassembled WGS sequence"/>
</dbReference>
<dbReference type="GO" id="GO:0032259">
    <property type="term" value="P:methylation"/>
    <property type="evidence" value="ECO:0007669"/>
    <property type="project" value="UniProtKB-KW"/>
</dbReference>
<keyword evidence="3" id="KW-0808">Transferase</keyword>
<evidence type="ECO:0000313" key="4">
    <source>
        <dbReference type="Proteomes" id="UP000004070"/>
    </source>
</evidence>
<evidence type="ECO:0000259" key="2">
    <source>
        <dbReference type="Pfam" id="PF08241"/>
    </source>
</evidence>
<keyword evidence="1" id="KW-1133">Transmembrane helix</keyword>
<evidence type="ECO:0000256" key="1">
    <source>
        <dbReference type="SAM" id="Phobius"/>
    </source>
</evidence>
<dbReference type="EMBL" id="ACFE01000001">
    <property type="protein sequence ID" value="EEE17697.1"/>
    <property type="molecule type" value="Genomic_DNA"/>
</dbReference>
<dbReference type="PANTHER" id="PTHR45277:SF1">
    <property type="entry name" value="EXPRESSED PROTEIN"/>
    <property type="match status" value="1"/>
</dbReference>
<dbReference type="SUPFAM" id="SSF53335">
    <property type="entry name" value="S-adenosyl-L-methionine-dependent methyltransferases"/>
    <property type="match status" value="1"/>
</dbReference>
<dbReference type="PANTHER" id="PTHR45277">
    <property type="entry name" value="EXPRESSED PROTEIN"/>
    <property type="match status" value="1"/>
</dbReference>
<keyword evidence="3" id="KW-0489">Methyltransferase</keyword>
<keyword evidence="1" id="KW-0472">Membrane</keyword>
<keyword evidence="1" id="KW-0812">Transmembrane</keyword>
<dbReference type="eggNOG" id="COG2226">
    <property type="taxonomic scope" value="Bacteria"/>
</dbReference>
<dbReference type="Pfam" id="PF08241">
    <property type="entry name" value="Methyltransf_11"/>
    <property type="match status" value="1"/>
</dbReference>
<sequence length="260" mass="28589">MVDYKNWIPRGMLAASGGGTLVALVGVVICKISGAVQGVRLCALILFGVLFVAFGLFFLWATFAYCAFSYRGRRHLSKDIVEGVAAYVQLPQDGLGLDVGCGSGALTIACAKANPQASMIGIDRWGKEYASFSKRLCENNARAEKIGNASFQAGDAVKLDFADETFDAVVSNYVYHNITRIDRQRLLRETLRVLKKGGTFAIHDLMDPRRYGDMQAFIQSLKDEGYESVELLDTASGKFMSMHESRWLMLSDSKLLVGKK</sequence>
<proteinExistence type="predicted"/>
<name>B9CLA6_LANR4</name>
<dbReference type="InterPro" id="IPR029063">
    <property type="entry name" value="SAM-dependent_MTases_sf"/>
</dbReference>
<dbReference type="AlphaFoldDB" id="B9CLA6"/>
<comment type="caution">
    <text evidence="3">The sequence shown here is derived from an EMBL/GenBank/DDBJ whole genome shotgun (WGS) entry which is preliminary data.</text>
</comment>
<gene>
    <name evidence="3" type="ORF">ATORI0001_0824</name>
</gene>
<dbReference type="STRING" id="1383.IV60_GL000034"/>
<dbReference type="GO" id="GO:0008757">
    <property type="term" value="F:S-adenosylmethionine-dependent methyltransferase activity"/>
    <property type="evidence" value="ECO:0007669"/>
    <property type="project" value="InterPro"/>
</dbReference>
<dbReference type="Gene3D" id="3.40.50.150">
    <property type="entry name" value="Vaccinia Virus protein VP39"/>
    <property type="match status" value="1"/>
</dbReference>
<dbReference type="InterPro" id="IPR013216">
    <property type="entry name" value="Methyltransf_11"/>
</dbReference>
<feature type="transmembrane region" description="Helical" evidence="1">
    <location>
        <begin position="12"/>
        <end position="37"/>
    </location>
</feature>
<feature type="domain" description="Methyltransferase type 11" evidence="2">
    <location>
        <begin position="97"/>
        <end position="202"/>
    </location>
</feature>
<accession>B9CLA6</accession>
<protein>
    <submittedName>
        <fullName evidence="3">Methyltransferase domain protein</fullName>
    </submittedName>
</protein>